<dbReference type="AlphaFoldDB" id="A0A485M276"/>
<name>A0A485M276_9ZZZZ</name>
<accession>A0A485M276</accession>
<proteinExistence type="predicted"/>
<reference evidence="1" key="1">
    <citation type="submission" date="2019-03" db="EMBL/GenBank/DDBJ databases">
        <authorList>
            <person name="Hao L."/>
        </authorList>
    </citation>
    <scope>NUCLEOTIDE SEQUENCE</scope>
</reference>
<dbReference type="EMBL" id="CAADRN010000218">
    <property type="protein sequence ID" value="VFU15292.1"/>
    <property type="molecule type" value="Genomic_DNA"/>
</dbReference>
<gene>
    <name evidence="1" type="ORF">SCFA_2950007</name>
</gene>
<protein>
    <submittedName>
        <fullName evidence="1">Transcriptional regulator</fullName>
    </submittedName>
</protein>
<sequence length="62" mass="7106">MIQLGVLRKQDPEVINGVLHTVMLLRLHKEDLGKDLFPQIMDVIIDYIAEGLTRPEEYSPGF</sequence>
<evidence type="ECO:0000313" key="1">
    <source>
        <dbReference type="EMBL" id="VFU15292.1"/>
    </source>
</evidence>
<organism evidence="1">
    <name type="scientific">anaerobic digester metagenome</name>
    <dbReference type="NCBI Taxonomy" id="1263854"/>
    <lineage>
        <taxon>unclassified sequences</taxon>
        <taxon>metagenomes</taxon>
        <taxon>ecological metagenomes</taxon>
    </lineage>
</organism>